<evidence type="ECO:0000313" key="6">
    <source>
        <dbReference type="Proteomes" id="UP000253273"/>
    </source>
</evidence>
<evidence type="ECO:0000256" key="1">
    <source>
        <dbReference type="SAM" id="MobiDB-lite"/>
    </source>
</evidence>
<gene>
    <name evidence="4" type="ORF">DU484_05140</name>
    <name evidence="3" type="ORF">DU500_05580</name>
</gene>
<proteinExistence type="predicted"/>
<reference evidence="4 5" key="1">
    <citation type="submission" date="2018-07" db="EMBL/GenBank/DDBJ databases">
        <title>Genome sequences of Haloplanus sp. CBA1112.</title>
        <authorList>
            <person name="Kim Y.B."/>
            <person name="Roh S.W."/>
        </authorList>
    </citation>
    <scope>NUCLEOTIDE SEQUENCE [LARGE SCALE GENOMIC DNA]</scope>
    <source>
        <strain evidence="4 5">CBA1112</strain>
    </source>
</reference>
<dbReference type="Proteomes" id="UP000252985">
    <property type="component" value="Chromosome"/>
</dbReference>
<evidence type="ECO:0000313" key="3">
    <source>
        <dbReference type="EMBL" id="AXG05954.1"/>
    </source>
</evidence>
<dbReference type="EMBL" id="CP031148">
    <property type="protein sequence ID" value="AXG09301.1"/>
    <property type="molecule type" value="Genomic_DNA"/>
</dbReference>
<dbReference type="RefSeq" id="WP_114585101.1">
    <property type="nucleotide sequence ID" value="NZ_CP031148.1"/>
</dbReference>
<feature type="compositionally biased region" description="Basic and acidic residues" evidence="1">
    <location>
        <begin position="83"/>
        <end position="93"/>
    </location>
</feature>
<dbReference type="AlphaFoldDB" id="A0A345EAS9"/>
<dbReference type="CDD" id="cd02238">
    <property type="entry name" value="cupin_KdgF"/>
    <property type="match status" value="1"/>
</dbReference>
<dbReference type="GeneID" id="37286340"/>
<accession>A0A345EAS9</accession>
<reference evidence="3 6" key="2">
    <citation type="submission" date="2018-07" db="EMBL/GenBank/DDBJ databases">
        <title>Genome sequences of Haloplanus sp. CBA1113.</title>
        <authorList>
            <person name="Kim Y.B."/>
            <person name="Roh S.W."/>
        </authorList>
    </citation>
    <scope>NUCLEOTIDE SEQUENCE [LARGE SCALE GENOMIC DNA]</scope>
    <source>
        <strain evidence="3 6">CBA1113</strain>
    </source>
</reference>
<dbReference type="EMBL" id="CP031150">
    <property type="protein sequence ID" value="AXG05954.1"/>
    <property type="molecule type" value="Genomic_DNA"/>
</dbReference>
<evidence type="ECO:0000313" key="4">
    <source>
        <dbReference type="EMBL" id="AXG09301.1"/>
    </source>
</evidence>
<dbReference type="InterPro" id="IPR013096">
    <property type="entry name" value="Cupin_2"/>
</dbReference>
<dbReference type="Pfam" id="PF07883">
    <property type="entry name" value="Cupin_2"/>
    <property type="match status" value="1"/>
</dbReference>
<name>A0A345EAS9_9EURY</name>
<dbReference type="KEGG" id="haj:DU500_05580"/>
<dbReference type="Proteomes" id="UP000253273">
    <property type="component" value="Chromosome"/>
</dbReference>
<dbReference type="InterPro" id="IPR052535">
    <property type="entry name" value="Bacilysin_H2HPP_isomerase"/>
</dbReference>
<feature type="region of interest" description="Disordered" evidence="1">
    <location>
        <begin position="76"/>
        <end position="112"/>
    </location>
</feature>
<sequence>MDIRSYDETEMTEAVPDVFLSQLAAGEKTSVQGYVIDPGAEVPEHSHPHEQAGYAWRGEAVFIVDGEEHVVSAGDSYVIPGGDPHRVENRGDEPFEGVDIFSPPRTDPDWQE</sequence>
<accession>A0A345E182</accession>
<dbReference type="OrthoDB" id="114121at2157"/>
<keyword evidence="6" id="KW-1185">Reference proteome</keyword>
<protein>
    <submittedName>
        <fullName evidence="4">Cupin domain-containing protein</fullName>
    </submittedName>
</protein>
<dbReference type="PANTHER" id="PTHR40112">
    <property type="entry name" value="H2HPP ISOMERASE"/>
    <property type="match status" value="1"/>
</dbReference>
<dbReference type="InterPro" id="IPR014710">
    <property type="entry name" value="RmlC-like_jellyroll"/>
</dbReference>
<dbReference type="Gene3D" id="2.60.120.10">
    <property type="entry name" value="Jelly Rolls"/>
    <property type="match status" value="1"/>
</dbReference>
<feature type="domain" description="Cupin type-2" evidence="2">
    <location>
        <begin position="35"/>
        <end position="101"/>
    </location>
</feature>
<organism evidence="4 5">
    <name type="scientific">Haloplanus rubicundus</name>
    <dbReference type="NCBI Taxonomy" id="1547898"/>
    <lineage>
        <taxon>Archaea</taxon>
        <taxon>Methanobacteriati</taxon>
        <taxon>Methanobacteriota</taxon>
        <taxon>Stenosarchaea group</taxon>
        <taxon>Halobacteria</taxon>
        <taxon>Halobacteriales</taxon>
        <taxon>Haloferacaceae</taxon>
        <taxon>Haloplanus</taxon>
    </lineage>
</organism>
<evidence type="ECO:0000259" key="2">
    <source>
        <dbReference type="Pfam" id="PF07883"/>
    </source>
</evidence>
<dbReference type="SUPFAM" id="SSF51182">
    <property type="entry name" value="RmlC-like cupins"/>
    <property type="match status" value="1"/>
</dbReference>
<evidence type="ECO:0000313" key="5">
    <source>
        <dbReference type="Proteomes" id="UP000252985"/>
    </source>
</evidence>
<dbReference type="PANTHER" id="PTHR40112:SF1">
    <property type="entry name" value="H2HPP ISOMERASE"/>
    <property type="match status" value="1"/>
</dbReference>
<dbReference type="InterPro" id="IPR011051">
    <property type="entry name" value="RmlC_Cupin_sf"/>
</dbReference>
<dbReference type="KEGG" id="haq:DU484_05140"/>